<evidence type="ECO:0000256" key="4">
    <source>
        <dbReference type="PROSITE-ProRule" id="PRU01100"/>
    </source>
</evidence>
<dbReference type="SUPFAM" id="SSF49344">
    <property type="entry name" value="CBD9-like"/>
    <property type="match status" value="1"/>
</dbReference>
<evidence type="ECO:0000259" key="5">
    <source>
        <dbReference type="PROSITE" id="PS51764"/>
    </source>
</evidence>
<evidence type="ECO:0000256" key="2">
    <source>
        <dbReference type="ARBA" id="ARBA00022801"/>
    </source>
</evidence>
<dbReference type="GO" id="GO:0006080">
    <property type="term" value="P:substituted mannan metabolic process"/>
    <property type="evidence" value="ECO:0007669"/>
    <property type="project" value="InterPro"/>
</dbReference>
<evidence type="ECO:0000313" key="6">
    <source>
        <dbReference type="EMBL" id="OGB90051.1"/>
    </source>
</evidence>
<dbReference type="Pfam" id="PF02156">
    <property type="entry name" value="Glyco_hydro_26"/>
    <property type="match status" value="1"/>
</dbReference>
<dbReference type="Gene3D" id="2.60.40.1190">
    <property type="match status" value="1"/>
</dbReference>
<accession>A0A1F4Q299</accession>
<dbReference type="InterPro" id="IPR000805">
    <property type="entry name" value="Glyco_hydro_26"/>
</dbReference>
<dbReference type="PROSITE" id="PS51764">
    <property type="entry name" value="GH26"/>
    <property type="match status" value="1"/>
</dbReference>
<dbReference type="Gene3D" id="3.20.20.80">
    <property type="entry name" value="Glycosidases"/>
    <property type="match status" value="1"/>
</dbReference>
<dbReference type="Proteomes" id="UP000178724">
    <property type="component" value="Unassembled WGS sequence"/>
</dbReference>
<organism evidence="6 7">
    <name type="scientific">candidate division WOR-1 bacterium RIFCSPHIGHO2_01_FULL_53_15</name>
    <dbReference type="NCBI Taxonomy" id="1802564"/>
    <lineage>
        <taxon>Bacteria</taxon>
        <taxon>Bacillati</taxon>
        <taxon>Saganbacteria</taxon>
    </lineage>
</organism>
<evidence type="ECO:0000313" key="7">
    <source>
        <dbReference type="Proteomes" id="UP000178724"/>
    </source>
</evidence>
<dbReference type="InterPro" id="IPR010502">
    <property type="entry name" value="Carb-bd_dom_fam9"/>
</dbReference>
<proteinExistence type="inferred from homology"/>
<sequence>MAWAREVYVGVFREGAPRNLGYITQFAQQAGKKPAQIMWYQDWAQAFPKEDAQKVIDYGAVPHIVWEPWYWSDNNKIKLKDITGGKWDSYISAWAKGVKEFAQPIFLRPAHEFNMEGYPWGIVNNDKNPDLYIKAFRHIVDIFKREGAKNAKFVWSPMNYSFPNEPWNNWEKAYPGSDYVDWIGFDGYNWGTTQSWSDWQAFKYLFRDQVRRARKLWPGKPIMIAEFAAAEQGGDKAAWIREIPDYLKTSMRGIDAITWFDLKKEADWRINSTERSLAAFKQIMKDPLFSSSGEALAKLSVPAEKKSKNVIQACKTDGVKFDGSLAEWAKCQPLVMKESSYFKEGLAWGGPADLSGKVYIMYDKEYLYLAADITDKTPLVNKKERGDIWNGDAIEMVFSTDPGADKNRGDFGRSDFQVGFGAGDGKGVKPSIWNWQRRRSPTGSEIFVKKIDQTGYIIEAKIPWAFFGSFVPNPGTKVGFDLAIDDADATGEREKQLIWSGDYYFYKDPSVWGTLEFK</sequence>
<feature type="active site" description="Nucleophile" evidence="4">
    <location>
        <position position="226"/>
    </location>
</feature>
<comment type="similarity">
    <text evidence="1 4">Belongs to the glycosyl hydrolase 26 family.</text>
</comment>
<protein>
    <recommendedName>
        <fullName evidence="5">GH26 domain-containing protein</fullName>
    </recommendedName>
</protein>
<gene>
    <name evidence="6" type="ORF">A2625_01800</name>
</gene>
<dbReference type="GO" id="GO:0030246">
    <property type="term" value="F:carbohydrate binding"/>
    <property type="evidence" value="ECO:0007669"/>
    <property type="project" value="InterPro"/>
</dbReference>
<dbReference type="GO" id="GO:0016052">
    <property type="term" value="P:carbohydrate catabolic process"/>
    <property type="evidence" value="ECO:0007669"/>
    <property type="project" value="InterPro"/>
</dbReference>
<dbReference type="InterPro" id="IPR017853">
    <property type="entry name" value="GH"/>
</dbReference>
<keyword evidence="2 4" id="KW-0378">Hydrolase</keyword>
<dbReference type="PANTHER" id="PTHR40079:SF4">
    <property type="entry name" value="GH26 DOMAIN-CONTAINING PROTEIN-RELATED"/>
    <property type="match status" value="1"/>
</dbReference>
<comment type="caution">
    <text evidence="6">The sequence shown here is derived from an EMBL/GenBank/DDBJ whole genome shotgun (WGS) entry which is preliminary data.</text>
</comment>
<dbReference type="Pfam" id="PF06452">
    <property type="entry name" value="CBM9_1"/>
    <property type="match status" value="1"/>
</dbReference>
<dbReference type="InterPro" id="IPR022790">
    <property type="entry name" value="GH26_dom"/>
</dbReference>
<dbReference type="EMBL" id="METM01000016">
    <property type="protein sequence ID" value="OGB90051.1"/>
    <property type="molecule type" value="Genomic_DNA"/>
</dbReference>
<name>A0A1F4Q299_UNCSA</name>
<feature type="active site" description="Proton donor" evidence="4">
    <location>
        <position position="112"/>
    </location>
</feature>
<dbReference type="PANTHER" id="PTHR40079">
    <property type="entry name" value="MANNAN ENDO-1,4-BETA-MANNOSIDASE E-RELATED"/>
    <property type="match status" value="1"/>
</dbReference>
<reference evidence="6 7" key="1">
    <citation type="journal article" date="2016" name="Nat. Commun.">
        <title>Thousands of microbial genomes shed light on interconnected biogeochemical processes in an aquifer system.</title>
        <authorList>
            <person name="Anantharaman K."/>
            <person name="Brown C.T."/>
            <person name="Hug L.A."/>
            <person name="Sharon I."/>
            <person name="Castelle C.J."/>
            <person name="Probst A.J."/>
            <person name="Thomas B.C."/>
            <person name="Singh A."/>
            <person name="Wilkins M.J."/>
            <person name="Karaoz U."/>
            <person name="Brodie E.L."/>
            <person name="Williams K.H."/>
            <person name="Hubbard S.S."/>
            <person name="Banfield J.F."/>
        </authorList>
    </citation>
    <scope>NUCLEOTIDE SEQUENCE [LARGE SCALE GENOMIC DNA]</scope>
</reference>
<evidence type="ECO:0000256" key="1">
    <source>
        <dbReference type="ARBA" id="ARBA00007754"/>
    </source>
</evidence>
<dbReference type="SUPFAM" id="SSF51445">
    <property type="entry name" value="(Trans)glycosidases"/>
    <property type="match status" value="1"/>
</dbReference>
<evidence type="ECO:0000256" key="3">
    <source>
        <dbReference type="ARBA" id="ARBA00023295"/>
    </source>
</evidence>
<keyword evidence="3 4" id="KW-0326">Glycosidase</keyword>
<dbReference type="AlphaFoldDB" id="A0A1F4Q299"/>
<feature type="domain" description="GH26" evidence="5">
    <location>
        <begin position="1"/>
        <end position="293"/>
    </location>
</feature>
<dbReference type="GO" id="GO:0016985">
    <property type="term" value="F:mannan endo-1,4-beta-mannosidase activity"/>
    <property type="evidence" value="ECO:0007669"/>
    <property type="project" value="InterPro"/>
</dbReference>